<dbReference type="EMBL" id="JAGINW010000001">
    <property type="protein sequence ID" value="MBP2327320.1"/>
    <property type="molecule type" value="Genomic_DNA"/>
</dbReference>
<evidence type="ECO:0000259" key="2">
    <source>
        <dbReference type="Pfam" id="PF13472"/>
    </source>
</evidence>
<dbReference type="InterPro" id="IPR036514">
    <property type="entry name" value="SGNH_hydro_sf"/>
</dbReference>
<dbReference type="Gene3D" id="3.40.50.1110">
    <property type="entry name" value="SGNH hydrolase"/>
    <property type="match status" value="1"/>
</dbReference>
<dbReference type="Pfam" id="PF17996">
    <property type="entry name" value="CE2_N"/>
    <property type="match status" value="1"/>
</dbReference>
<gene>
    <name evidence="4" type="ORF">JOF56_007705</name>
</gene>
<keyword evidence="5" id="KW-1185">Reference proteome</keyword>
<evidence type="ECO:0000313" key="5">
    <source>
        <dbReference type="Proteomes" id="UP001519332"/>
    </source>
</evidence>
<evidence type="ECO:0000256" key="1">
    <source>
        <dbReference type="SAM" id="SignalP"/>
    </source>
</evidence>
<dbReference type="InterPro" id="IPR013830">
    <property type="entry name" value="SGNH_hydro"/>
</dbReference>
<evidence type="ECO:0000313" key="4">
    <source>
        <dbReference type="EMBL" id="MBP2327320.1"/>
    </source>
</evidence>
<dbReference type="PANTHER" id="PTHR37834:SF2">
    <property type="entry name" value="ESTERASE, SGNH HYDROLASE-TYPE"/>
    <property type="match status" value="1"/>
</dbReference>
<sequence length="334" mass="35671">MSRLITTLLAVVLVLTGLTGTQAWAATGDGSAGDSNIRYFGRWDTRSSSAYVSEWAGAYVLIGFTGTTVKLRQRGAIDLFASIDGGPDVSYVNVSGTVNLTPRPLASGTHVLRVSYRPVAGSYHGDAVFQGVTLDAGARTVVPRTPSRIIEFIGDSITVGQRSSKQALTAYGWLVGERLGAGHTQIAVGGACLFPASDGCIGMSERFLRTGLATNSPNWDFGRYQAATVVINLGTNDVGHGVTSAQFRSAYITLLRNVRAKYPNATIHAMQTFRKRYIAETQAAVKTLTDAGDTKVRYINTDGWINEATDTADNVHPNDTGHRKIADRLAPLLG</sequence>
<protein>
    <submittedName>
        <fullName evidence="4">Lysophospholipase L1-like esterase</fullName>
    </submittedName>
</protein>
<dbReference type="Pfam" id="PF13472">
    <property type="entry name" value="Lipase_GDSL_2"/>
    <property type="match status" value="1"/>
</dbReference>
<feature type="chain" id="PRO_5047368857" evidence="1">
    <location>
        <begin position="26"/>
        <end position="334"/>
    </location>
</feature>
<dbReference type="CDD" id="cd01831">
    <property type="entry name" value="Endoglucanase_E_like"/>
    <property type="match status" value="1"/>
</dbReference>
<proteinExistence type="predicted"/>
<feature type="signal peptide" evidence="1">
    <location>
        <begin position="1"/>
        <end position="25"/>
    </location>
</feature>
<dbReference type="InterPro" id="IPR052762">
    <property type="entry name" value="PCW_deacetylase/CE"/>
</dbReference>
<dbReference type="SUPFAM" id="SSF52266">
    <property type="entry name" value="SGNH hydrolase"/>
    <property type="match status" value="1"/>
</dbReference>
<dbReference type="InterPro" id="IPR040794">
    <property type="entry name" value="CE2_N"/>
</dbReference>
<dbReference type="Gene3D" id="2.60.120.260">
    <property type="entry name" value="Galactose-binding domain-like"/>
    <property type="match status" value="1"/>
</dbReference>
<dbReference type="RefSeq" id="WP_245378542.1">
    <property type="nucleotide sequence ID" value="NZ_JAGINW010000001.1"/>
</dbReference>
<evidence type="ECO:0000259" key="3">
    <source>
        <dbReference type="Pfam" id="PF17996"/>
    </source>
</evidence>
<reference evidence="4 5" key="1">
    <citation type="submission" date="2021-03" db="EMBL/GenBank/DDBJ databases">
        <title>Sequencing the genomes of 1000 actinobacteria strains.</title>
        <authorList>
            <person name="Klenk H.-P."/>
        </authorList>
    </citation>
    <scope>NUCLEOTIDE SEQUENCE [LARGE SCALE GENOMIC DNA]</scope>
    <source>
        <strain evidence="4 5">DSM 46670</strain>
    </source>
</reference>
<name>A0ABS4TTL9_9PSEU</name>
<organism evidence="4 5">
    <name type="scientific">Kibdelosporangium banguiense</name>
    <dbReference type="NCBI Taxonomy" id="1365924"/>
    <lineage>
        <taxon>Bacteria</taxon>
        <taxon>Bacillati</taxon>
        <taxon>Actinomycetota</taxon>
        <taxon>Actinomycetes</taxon>
        <taxon>Pseudonocardiales</taxon>
        <taxon>Pseudonocardiaceae</taxon>
        <taxon>Kibdelosporangium</taxon>
    </lineage>
</organism>
<dbReference type="InterPro" id="IPR037461">
    <property type="entry name" value="CtCE2-like_dom"/>
</dbReference>
<comment type="caution">
    <text evidence="4">The sequence shown here is derived from an EMBL/GenBank/DDBJ whole genome shotgun (WGS) entry which is preliminary data.</text>
</comment>
<dbReference type="PANTHER" id="PTHR37834">
    <property type="entry name" value="GDSL-LIKE LIPASE/ACYLHYDROLASE DOMAIN PROTEIN (AFU_ORTHOLOGUE AFUA_2G00620)"/>
    <property type="match status" value="1"/>
</dbReference>
<dbReference type="Proteomes" id="UP001519332">
    <property type="component" value="Unassembled WGS sequence"/>
</dbReference>
<feature type="domain" description="SGNH hydrolase-type esterase" evidence="2">
    <location>
        <begin position="152"/>
        <end position="323"/>
    </location>
</feature>
<feature type="domain" description="Carbohydrate esterase 2 N-terminal" evidence="3">
    <location>
        <begin position="39"/>
        <end position="140"/>
    </location>
</feature>
<accession>A0ABS4TTL9</accession>
<keyword evidence="1" id="KW-0732">Signal</keyword>